<gene>
    <name evidence="2" type="ORF">TSUD_270790</name>
</gene>
<name>A0A2Z6MH53_TRISU</name>
<reference evidence="3" key="1">
    <citation type="journal article" date="2017" name="Front. Plant Sci.">
        <title>Climate Clever Clovers: New Paradigm to Reduce the Environmental Footprint of Ruminants by Breeding Low Methanogenic Forages Utilizing Haplotype Variation.</title>
        <authorList>
            <person name="Kaur P."/>
            <person name="Appels R."/>
            <person name="Bayer P.E."/>
            <person name="Keeble-Gagnere G."/>
            <person name="Wang J."/>
            <person name="Hirakawa H."/>
            <person name="Shirasawa K."/>
            <person name="Vercoe P."/>
            <person name="Stefanova K."/>
            <person name="Durmic Z."/>
            <person name="Nichols P."/>
            <person name="Revell C."/>
            <person name="Isobe S.N."/>
            <person name="Edwards D."/>
            <person name="Erskine W."/>
        </authorList>
    </citation>
    <scope>NUCLEOTIDE SEQUENCE [LARGE SCALE GENOMIC DNA]</scope>
    <source>
        <strain evidence="3">cv. Daliak</strain>
    </source>
</reference>
<feature type="region of interest" description="Disordered" evidence="1">
    <location>
        <begin position="1"/>
        <end position="53"/>
    </location>
</feature>
<sequence>MMAAKRTTTSKGRRPKKGDCEMSEKDERGKKNVRRNWEERDDGRKGEGGGETQ</sequence>
<proteinExistence type="predicted"/>
<keyword evidence="3" id="KW-1185">Reference proteome</keyword>
<dbReference type="Proteomes" id="UP000242715">
    <property type="component" value="Unassembled WGS sequence"/>
</dbReference>
<protein>
    <submittedName>
        <fullName evidence="2">Uncharacterized protein</fullName>
    </submittedName>
</protein>
<organism evidence="2 3">
    <name type="scientific">Trifolium subterraneum</name>
    <name type="common">Subterranean clover</name>
    <dbReference type="NCBI Taxonomy" id="3900"/>
    <lineage>
        <taxon>Eukaryota</taxon>
        <taxon>Viridiplantae</taxon>
        <taxon>Streptophyta</taxon>
        <taxon>Embryophyta</taxon>
        <taxon>Tracheophyta</taxon>
        <taxon>Spermatophyta</taxon>
        <taxon>Magnoliopsida</taxon>
        <taxon>eudicotyledons</taxon>
        <taxon>Gunneridae</taxon>
        <taxon>Pentapetalae</taxon>
        <taxon>rosids</taxon>
        <taxon>fabids</taxon>
        <taxon>Fabales</taxon>
        <taxon>Fabaceae</taxon>
        <taxon>Papilionoideae</taxon>
        <taxon>50 kb inversion clade</taxon>
        <taxon>NPAAA clade</taxon>
        <taxon>Hologalegina</taxon>
        <taxon>IRL clade</taxon>
        <taxon>Trifolieae</taxon>
        <taxon>Trifolium</taxon>
    </lineage>
</organism>
<accession>A0A2Z6MH53</accession>
<dbReference type="AlphaFoldDB" id="A0A2Z6MH53"/>
<evidence type="ECO:0000256" key="1">
    <source>
        <dbReference type="SAM" id="MobiDB-lite"/>
    </source>
</evidence>
<evidence type="ECO:0000313" key="2">
    <source>
        <dbReference type="EMBL" id="GAU31894.1"/>
    </source>
</evidence>
<dbReference type="EMBL" id="DF973471">
    <property type="protein sequence ID" value="GAU31894.1"/>
    <property type="molecule type" value="Genomic_DNA"/>
</dbReference>
<feature type="compositionally biased region" description="Polar residues" evidence="1">
    <location>
        <begin position="1"/>
        <end position="10"/>
    </location>
</feature>
<feature type="compositionally biased region" description="Basic and acidic residues" evidence="1">
    <location>
        <begin position="17"/>
        <end position="53"/>
    </location>
</feature>
<evidence type="ECO:0000313" key="3">
    <source>
        <dbReference type="Proteomes" id="UP000242715"/>
    </source>
</evidence>